<evidence type="ECO:0000256" key="6">
    <source>
        <dbReference type="ARBA" id="ARBA00023163"/>
    </source>
</evidence>
<name>A0A5A7Q620_STRAF</name>
<keyword evidence="2" id="KW-0611">Plant defense</keyword>
<dbReference type="InterPro" id="IPR016177">
    <property type="entry name" value="DNA-bd_dom_sf"/>
</dbReference>
<keyword evidence="7" id="KW-0539">Nucleus</keyword>
<dbReference type="CDD" id="cd00018">
    <property type="entry name" value="AP2"/>
    <property type="match status" value="1"/>
</dbReference>
<keyword evidence="12" id="KW-1185">Reference proteome</keyword>
<keyword evidence="3" id="KW-0805">Transcription regulation</keyword>
<dbReference type="GO" id="GO:0005634">
    <property type="term" value="C:nucleus"/>
    <property type="evidence" value="ECO:0007669"/>
    <property type="project" value="UniProtKB-SubCell"/>
</dbReference>
<dbReference type="PANTHER" id="PTHR31839:SF47">
    <property type="entry name" value="DEHYDRATION-RESPONSIVE ELEMENT-BINDING PROTEIN 1F-LIKE"/>
    <property type="match status" value="1"/>
</dbReference>
<evidence type="ECO:0000313" key="12">
    <source>
        <dbReference type="Proteomes" id="UP000325081"/>
    </source>
</evidence>
<keyword evidence="5" id="KW-0010">Activator</keyword>
<dbReference type="OrthoDB" id="676764at2759"/>
<dbReference type="GO" id="GO:0003677">
    <property type="term" value="F:DNA binding"/>
    <property type="evidence" value="ECO:0007669"/>
    <property type="project" value="UniProtKB-KW"/>
</dbReference>
<dbReference type="Proteomes" id="UP000325081">
    <property type="component" value="Unassembled WGS sequence"/>
</dbReference>
<dbReference type="AlphaFoldDB" id="A0A5A7Q620"/>
<dbReference type="PANTHER" id="PTHR31839">
    <property type="entry name" value="DEHYDRATION-RESPONSIVE ELEMENT-BINDING PROTEIN 1D"/>
    <property type="match status" value="1"/>
</dbReference>
<dbReference type="SUPFAM" id="SSF54171">
    <property type="entry name" value="DNA-binding domain"/>
    <property type="match status" value="1"/>
</dbReference>
<evidence type="ECO:0000256" key="9">
    <source>
        <dbReference type="SAM" id="MobiDB-lite"/>
    </source>
</evidence>
<evidence type="ECO:0000256" key="7">
    <source>
        <dbReference type="ARBA" id="ARBA00023242"/>
    </source>
</evidence>
<feature type="domain" description="AP2/ERF" evidence="10">
    <location>
        <begin position="45"/>
        <end position="102"/>
    </location>
</feature>
<comment type="subcellular location">
    <subcellularLocation>
        <location evidence="1">Nucleus</location>
    </subcellularLocation>
</comment>
<dbReference type="FunFam" id="3.30.730.10:FF:000001">
    <property type="entry name" value="Ethylene-responsive transcription factor 2"/>
    <property type="match status" value="1"/>
</dbReference>
<sequence length="190" mass="21253">MEHSPLSNLDSSEASSSSADDLILASSRPKKRAGRKKFRETRHPVYRGVRMRNAGKWVCELREPTEQRRVWLGTYPTPEMAARAHDVAALALRGRAACLNFADSVWRLPVPASTDARELRRCAAEAAEAFREKAPAPDERAEDYSGEYDDVMAELAEGALMSPPPCLGWRFSWDDEVASDDPADLELWSF</sequence>
<evidence type="ECO:0000256" key="5">
    <source>
        <dbReference type="ARBA" id="ARBA00023159"/>
    </source>
</evidence>
<evidence type="ECO:0000256" key="4">
    <source>
        <dbReference type="ARBA" id="ARBA00023125"/>
    </source>
</evidence>
<protein>
    <submittedName>
        <fullName evidence="11">Dehydration-responsive element-binding protein 1A</fullName>
    </submittedName>
</protein>
<evidence type="ECO:0000256" key="1">
    <source>
        <dbReference type="ARBA" id="ARBA00004123"/>
    </source>
</evidence>
<evidence type="ECO:0000256" key="3">
    <source>
        <dbReference type="ARBA" id="ARBA00023015"/>
    </source>
</evidence>
<evidence type="ECO:0000256" key="2">
    <source>
        <dbReference type="ARBA" id="ARBA00022821"/>
    </source>
</evidence>
<feature type="compositionally biased region" description="Low complexity" evidence="9">
    <location>
        <begin position="1"/>
        <end position="27"/>
    </location>
</feature>
<comment type="similarity">
    <text evidence="8">Belongs to the AP2/ERF transcription factor family. ERF subfamily.</text>
</comment>
<evidence type="ECO:0000259" key="10">
    <source>
        <dbReference type="PROSITE" id="PS51032"/>
    </source>
</evidence>
<dbReference type="InterPro" id="IPR045277">
    <property type="entry name" value="DRE1A-I"/>
</dbReference>
<evidence type="ECO:0000256" key="8">
    <source>
        <dbReference type="ARBA" id="ARBA00024343"/>
    </source>
</evidence>
<feature type="compositionally biased region" description="Basic residues" evidence="9">
    <location>
        <begin position="28"/>
        <end position="40"/>
    </location>
</feature>
<proteinExistence type="inferred from homology"/>
<reference evidence="12" key="1">
    <citation type="journal article" date="2019" name="Curr. Biol.">
        <title>Genome Sequence of Striga asiatica Provides Insight into the Evolution of Plant Parasitism.</title>
        <authorList>
            <person name="Yoshida S."/>
            <person name="Kim S."/>
            <person name="Wafula E.K."/>
            <person name="Tanskanen J."/>
            <person name="Kim Y.M."/>
            <person name="Honaas L."/>
            <person name="Yang Z."/>
            <person name="Spallek T."/>
            <person name="Conn C.E."/>
            <person name="Ichihashi Y."/>
            <person name="Cheong K."/>
            <person name="Cui S."/>
            <person name="Der J.P."/>
            <person name="Gundlach H."/>
            <person name="Jiao Y."/>
            <person name="Hori C."/>
            <person name="Ishida J.K."/>
            <person name="Kasahara H."/>
            <person name="Kiba T."/>
            <person name="Kim M.S."/>
            <person name="Koo N."/>
            <person name="Laohavisit A."/>
            <person name="Lee Y.H."/>
            <person name="Lumba S."/>
            <person name="McCourt P."/>
            <person name="Mortimer J.C."/>
            <person name="Mutuku J.M."/>
            <person name="Nomura T."/>
            <person name="Sasaki-Sekimoto Y."/>
            <person name="Seto Y."/>
            <person name="Wang Y."/>
            <person name="Wakatake T."/>
            <person name="Sakakibara H."/>
            <person name="Demura T."/>
            <person name="Yamaguchi S."/>
            <person name="Yoneyama K."/>
            <person name="Manabe R.I."/>
            <person name="Nelson D.C."/>
            <person name="Schulman A.H."/>
            <person name="Timko M.P."/>
            <person name="dePamphilis C.W."/>
            <person name="Choi D."/>
            <person name="Shirasu K."/>
        </authorList>
    </citation>
    <scope>NUCLEOTIDE SEQUENCE [LARGE SCALE GENOMIC DNA]</scope>
    <source>
        <strain evidence="12">cv. UVA1</strain>
    </source>
</reference>
<dbReference type="InterPro" id="IPR001471">
    <property type="entry name" value="AP2/ERF_dom"/>
</dbReference>
<dbReference type="EMBL" id="BKCP01005916">
    <property type="protein sequence ID" value="GER40524.1"/>
    <property type="molecule type" value="Genomic_DNA"/>
</dbReference>
<feature type="region of interest" description="Disordered" evidence="9">
    <location>
        <begin position="1"/>
        <end position="41"/>
    </location>
</feature>
<accession>A0A5A7Q620</accession>
<dbReference type="GO" id="GO:0003700">
    <property type="term" value="F:DNA-binding transcription factor activity"/>
    <property type="evidence" value="ECO:0007669"/>
    <property type="project" value="InterPro"/>
</dbReference>
<dbReference type="Gene3D" id="3.30.730.10">
    <property type="entry name" value="AP2/ERF domain"/>
    <property type="match status" value="1"/>
</dbReference>
<organism evidence="11 12">
    <name type="scientific">Striga asiatica</name>
    <name type="common">Asiatic witchweed</name>
    <name type="synonym">Buchnera asiatica</name>
    <dbReference type="NCBI Taxonomy" id="4170"/>
    <lineage>
        <taxon>Eukaryota</taxon>
        <taxon>Viridiplantae</taxon>
        <taxon>Streptophyta</taxon>
        <taxon>Embryophyta</taxon>
        <taxon>Tracheophyta</taxon>
        <taxon>Spermatophyta</taxon>
        <taxon>Magnoliopsida</taxon>
        <taxon>eudicotyledons</taxon>
        <taxon>Gunneridae</taxon>
        <taxon>Pentapetalae</taxon>
        <taxon>asterids</taxon>
        <taxon>lamiids</taxon>
        <taxon>Lamiales</taxon>
        <taxon>Orobanchaceae</taxon>
        <taxon>Buchnereae</taxon>
        <taxon>Striga</taxon>
    </lineage>
</organism>
<keyword evidence="4" id="KW-0238">DNA-binding</keyword>
<dbReference type="PROSITE" id="PS51032">
    <property type="entry name" value="AP2_ERF"/>
    <property type="match status" value="1"/>
</dbReference>
<dbReference type="PRINTS" id="PR00367">
    <property type="entry name" value="ETHRSPELEMNT"/>
</dbReference>
<dbReference type="InterPro" id="IPR036955">
    <property type="entry name" value="AP2/ERF_dom_sf"/>
</dbReference>
<evidence type="ECO:0000313" key="11">
    <source>
        <dbReference type="EMBL" id="GER40524.1"/>
    </source>
</evidence>
<gene>
    <name evidence="11" type="ORF">STAS_17204</name>
</gene>
<comment type="caution">
    <text evidence="11">The sequence shown here is derived from an EMBL/GenBank/DDBJ whole genome shotgun (WGS) entry which is preliminary data.</text>
</comment>
<dbReference type="GO" id="GO:0006952">
    <property type="term" value="P:defense response"/>
    <property type="evidence" value="ECO:0007669"/>
    <property type="project" value="UniProtKB-KW"/>
</dbReference>
<dbReference type="Pfam" id="PF00847">
    <property type="entry name" value="AP2"/>
    <property type="match status" value="1"/>
</dbReference>
<dbReference type="SMART" id="SM00380">
    <property type="entry name" value="AP2"/>
    <property type="match status" value="1"/>
</dbReference>
<keyword evidence="6" id="KW-0804">Transcription</keyword>